<dbReference type="InterPro" id="IPR011467">
    <property type="entry name" value="DUF1573"/>
</dbReference>
<dbReference type="Gene3D" id="2.60.40.10">
    <property type="entry name" value="Immunoglobulins"/>
    <property type="match status" value="1"/>
</dbReference>
<dbReference type="InterPro" id="IPR013783">
    <property type="entry name" value="Ig-like_fold"/>
</dbReference>
<dbReference type="PANTHER" id="PTHR37833:SF1">
    <property type="entry name" value="SIGNAL PEPTIDE PROTEIN"/>
    <property type="match status" value="1"/>
</dbReference>
<organism evidence="1 3">
    <name type="scientific">Butyricimonas paravirosa</name>
    <dbReference type="NCBI Taxonomy" id="1472417"/>
    <lineage>
        <taxon>Bacteria</taxon>
        <taxon>Pseudomonadati</taxon>
        <taxon>Bacteroidota</taxon>
        <taxon>Bacteroidia</taxon>
        <taxon>Bacteroidales</taxon>
        <taxon>Odoribacteraceae</taxon>
        <taxon>Butyricimonas</taxon>
    </lineage>
</organism>
<gene>
    <name evidence="2" type="ORF">F1644_22130</name>
    <name evidence="1" type="ORF">GGR15_001157</name>
</gene>
<evidence type="ECO:0000313" key="1">
    <source>
        <dbReference type="EMBL" id="NJC17546.1"/>
    </source>
</evidence>
<dbReference type="RefSeq" id="WP_118302693.1">
    <property type="nucleotide sequence ID" value="NZ_BMPA01000021.1"/>
</dbReference>
<proteinExistence type="predicted"/>
<dbReference type="AlphaFoldDB" id="A0A7X6BJ07"/>
<dbReference type="EMBL" id="CP043839">
    <property type="protein sequence ID" value="WOF14785.1"/>
    <property type="molecule type" value="Genomic_DNA"/>
</dbReference>
<protein>
    <submittedName>
        <fullName evidence="2">DUF1573 domain-containing protein</fullName>
    </submittedName>
    <submittedName>
        <fullName evidence="1">Putative membrane protein</fullName>
    </submittedName>
</protein>
<reference evidence="2 4" key="1">
    <citation type="submission" date="2019-09" db="EMBL/GenBank/DDBJ databases">
        <title>Butyricimonas paravirosa DSM 105722 (=214-4 = JCM 18677 = CCUG 65563).</title>
        <authorList>
            <person name="Le Roy T."/>
            <person name="Cani P.D."/>
        </authorList>
    </citation>
    <scope>NUCLEOTIDE SEQUENCE [LARGE SCALE GENOMIC DNA]</scope>
    <source>
        <strain evidence="2 4">DSM 105722</strain>
    </source>
</reference>
<sequence length="141" mass="16558">MKLSISYIIILMQCYFLCSCDHIQKKQITTNSQESIPISNLKWKNKIYDFQKVRQDTIITARYTFYNTGDKDLIIQYVNPDCNCTTYQLSKKMIPVNDSAYIELSLNTKNKIGKQHLYTTIKANTKAQMYKLILKGYVEHH</sequence>
<dbReference type="GeneID" id="86894055"/>
<dbReference type="Pfam" id="PF07610">
    <property type="entry name" value="DUF1573"/>
    <property type="match status" value="1"/>
</dbReference>
<dbReference type="Proteomes" id="UP000576368">
    <property type="component" value="Unassembled WGS sequence"/>
</dbReference>
<reference evidence="1 3" key="2">
    <citation type="submission" date="2020-03" db="EMBL/GenBank/DDBJ databases">
        <title>Genomic Encyclopedia of Type Strains, Phase IV (KMG-IV): sequencing the most valuable type-strain genomes for metagenomic binning, comparative biology and taxonomic classification.</title>
        <authorList>
            <person name="Goeker M."/>
        </authorList>
    </citation>
    <scope>NUCLEOTIDE SEQUENCE [LARGE SCALE GENOMIC DNA]</scope>
    <source>
        <strain evidence="1 3">DSM 105722</strain>
    </source>
</reference>
<evidence type="ECO:0000313" key="2">
    <source>
        <dbReference type="EMBL" id="WOF14785.1"/>
    </source>
</evidence>
<accession>A0A7X6BJ07</accession>
<evidence type="ECO:0000313" key="4">
    <source>
        <dbReference type="Proteomes" id="UP001302374"/>
    </source>
</evidence>
<evidence type="ECO:0000313" key="3">
    <source>
        <dbReference type="Proteomes" id="UP000576368"/>
    </source>
</evidence>
<keyword evidence="4" id="KW-1185">Reference proteome</keyword>
<dbReference type="PANTHER" id="PTHR37833">
    <property type="entry name" value="LIPOPROTEIN-RELATED"/>
    <property type="match status" value="1"/>
</dbReference>
<dbReference type="EMBL" id="JAATLI010000003">
    <property type="protein sequence ID" value="NJC17546.1"/>
    <property type="molecule type" value="Genomic_DNA"/>
</dbReference>
<dbReference type="Proteomes" id="UP001302374">
    <property type="component" value="Chromosome"/>
</dbReference>
<name>A0A7X6BJ07_9BACT</name>
<dbReference type="PROSITE" id="PS51257">
    <property type="entry name" value="PROKAR_LIPOPROTEIN"/>
    <property type="match status" value="1"/>
</dbReference>